<dbReference type="AlphaFoldDB" id="U5EXX3"/>
<dbReference type="EC" id="2.4.1.-" evidence="10"/>
<accession>U5EXX3</accession>
<feature type="transmembrane region" description="Helical" evidence="10">
    <location>
        <begin position="209"/>
        <end position="228"/>
    </location>
</feature>
<proteinExistence type="evidence at transcript level"/>
<comment type="similarity">
    <text evidence="3 10">Belongs to the ALG6/ALG8 glucosyltransferase family.</text>
</comment>
<dbReference type="GO" id="GO:0005789">
    <property type="term" value="C:endoplasmic reticulum membrane"/>
    <property type="evidence" value="ECO:0007669"/>
    <property type="project" value="UniProtKB-SubCell"/>
</dbReference>
<evidence type="ECO:0000256" key="5">
    <source>
        <dbReference type="ARBA" id="ARBA00022679"/>
    </source>
</evidence>
<comment type="pathway">
    <text evidence="2 10">Protein modification; protein glycosylation.</text>
</comment>
<keyword evidence="4 10" id="KW-0328">Glycosyltransferase</keyword>
<dbReference type="PANTHER" id="PTHR12413:SF2">
    <property type="entry name" value="DOLICHYL PYROPHOSPHATE GLC1MAN9GLCNAC2 ALPHA-1,3-GLUCOSYLTRANSFERASE-RELATED"/>
    <property type="match status" value="1"/>
</dbReference>
<evidence type="ECO:0000256" key="9">
    <source>
        <dbReference type="ARBA" id="ARBA00023136"/>
    </source>
</evidence>
<feature type="transmembrane region" description="Helical" evidence="10">
    <location>
        <begin position="396"/>
        <end position="416"/>
    </location>
</feature>
<keyword evidence="5 10" id="KW-0808">Transferase</keyword>
<sequence length="507" mass="58933">FVLVSVIKLLFINSYRSTDFEVHRNWLAITHSLPLSKWYYEATSEWTLDYPPFFAYFEYFLSQIAYYFDPEMLKVDNLNYASLNTILFQRLSVILTDIVYAVGVFGCTGNNIQAASLLLFNIGLLMVDHIHFQYNGLLFGILLLSIGKMLKQNYLQSALYFAILLNMKHIFVYIAPVYICYLLRFYCLHNNNVDGRCMYRQTLIKLIKLGSIVIGISLLSFGPFYAHIPQVFSRLFPFKRGLSHAYWAPNFWALYNFADKVLAILLEKKSHTNASNTGGLVQTFEHEVLPSISPMHTFVITLLAMFPCLIYLYWYLPKLKLNSQENTRNFVRGLVICGCTSFMFGWHVHEKAILIVIIPISILATMSDSDANSAFFLCVVGHYSLFPLLFTPELTLVKLTMWIAYSIFSFKIFTNQSKTSFLKFYDKIYFVGLILLFFFENCIQYLIGFDKNLPFLPLMLTSVYCSIGICYFWLKYYFNIFHLPSKSIQQNVKNNKIKKNNKINPTK</sequence>
<feature type="transmembrane region" description="Helical" evidence="10">
    <location>
        <begin position="329"/>
        <end position="346"/>
    </location>
</feature>
<feature type="transmembrane region" description="Helical" evidence="10">
    <location>
        <begin position="298"/>
        <end position="317"/>
    </location>
</feature>
<dbReference type="Pfam" id="PF03155">
    <property type="entry name" value="Alg6_Alg8"/>
    <property type="match status" value="1"/>
</dbReference>
<name>U5EXX3_9DIPT</name>
<protein>
    <recommendedName>
        <fullName evidence="10">Alpha-1,3-glucosyltransferase</fullName>
        <ecNumber evidence="10">2.4.1.-</ecNumber>
    </recommendedName>
</protein>
<feature type="transmembrane region" description="Helical" evidence="10">
    <location>
        <begin position="453"/>
        <end position="474"/>
    </location>
</feature>
<feature type="non-terminal residue" evidence="11">
    <location>
        <position position="1"/>
    </location>
</feature>
<evidence type="ECO:0000256" key="3">
    <source>
        <dbReference type="ARBA" id="ARBA00008715"/>
    </source>
</evidence>
<keyword evidence="9 10" id="KW-0472">Membrane</keyword>
<dbReference type="GO" id="GO:0042283">
    <property type="term" value="F:dolichyl pyrophosphate Glc1Man9GlcNAc2 alpha-1,3-glucosyltransferase activity"/>
    <property type="evidence" value="ECO:0007669"/>
    <property type="project" value="TreeGrafter"/>
</dbReference>
<keyword evidence="7 10" id="KW-0256">Endoplasmic reticulum</keyword>
<evidence type="ECO:0000313" key="11">
    <source>
        <dbReference type="EMBL" id="JAB57558.1"/>
    </source>
</evidence>
<feature type="transmembrane region" description="Helical" evidence="10">
    <location>
        <begin position="132"/>
        <end position="150"/>
    </location>
</feature>
<feature type="transmembrane region" description="Helical" evidence="10">
    <location>
        <begin position="170"/>
        <end position="188"/>
    </location>
</feature>
<evidence type="ECO:0000256" key="8">
    <source>
        <dbReference type="ARBA" id="ARBA00022989"/>
    </source>
</evidence>
<dbReference type="EMBL" id="GANO01002313">
    <property type="protein sequence ID" value="JAB57558.1"/>
    <property type="molecule type" value="mRNA"/>
</dbReference>
<keyword evidence="8 10" id="KW-1133">Transmembrane helix</keyword>
<keyword evidence="6 10" id="KW-0812">Transmembrane</keyword>
<dbReference type="PANTHER" id="PTHR12413">
    <property type="entry name" value="DOLICHYL GLYCOSYLTRANSFERASE"/>
    <property type="match status" value="1"/>
</dbReference>
<evidence type="ECO:0000256" key="6">
    <source>
        <dbReference type="ARBA" id="ARBA00022692"/>
    </source>
</evidence>
<organism evidence="11">
    <name type="scientific">Corethrella appendiculata</name>
    <dbReference type="NCBI Taxonomy" id="1370023"/>
    <lineage>
        <taxon>Eukaryota</taxon>
        <taxon>Metazoa</taxon>
        <taxon>Ecdysozoa</taxon>
        <taxon>Arthropoda</taxon>
        <taxon>Hexapoda</taxon>
        <taxon>Insecta</taxon>
        <taxon>Pterygota</taxon>
        <taxon>Neoptera</taxon>
        <taxon>Endopterygota</taxon>
        <taxon>Diptera</taxon>
        <taxon>Nematocera</taxon>
        <taxon>Culicoidea</taxon>
        <taxon>Chaoboridae</taxon>
        <taxon>Corethrella</taxon>
    </lineage>
</organism>
<reference evidence="11" key="1">
    <citation type="journal article" date="2014" name="Insect Biochem. Mol. Biol.">
        <title>An insight into the sialome of the frog biting fly, Corethrella appendiculata.</title>
        <authorList>
            <person name="Ribeiro J.M.C."/>
            <person name="Chagas A.C."/>
            <person name="Pham V.M."/>
            <person name="Lounibos L.P."/>
            <person name="Calvo E."/>
        </authorList>
    </citation>
    <scope>NUCLEOTIDE SEQUENCE</scope>
    <source>
        <tissue evidence="11">Salivary glands</tissue>
    </source>
</reference>
<dbReference type="GO" id="GO:0006487">
    <property type="term" value="P:protein N-linked glycosylation"/>
    <property type="evidence" value="ECO:0007669"/>
    <property type="project" value="TreeGrafter"/>
</dbReference>
<evidence type="ECO:0000256" key="2">
    <source>
        <dbReference type="ARBA" id="ARBA00004922"/>
    </source>
</evidence>
<feature type="transmembrane region" description="Helical" evidence="10">
    <location>
        <begin position="428"/>
        <end position="447"/>
    </location>
</feature>
<evidence type="ECO:0000256" key="1">
    <source>
        <dbReference type="ARBA" id="ARBA00004477"/>
    </source>
</evidence>
<comment type="subcellular location">
    <subcellularLocation>
        <location evidence="1 10">Endoplasmic reticulum membrane</location>
        <topology evidence="1 10">Multi-pass membrane protein</topology>
    </subcellularLocation>
</comment>
<dbReference type="InterPro" id="IPR004856">
    <property type="entry name" value="Glyco_trans_ALG6/ALG8"/>
</dbReference>
<evidence type="ECO:0000256" key="4">
    <source>
        <dbReference type="ARBA" id="ARBA00022676"/>
    </source>
</evidence>
<evidence type="ECO:0000256" key="7">
    <source>
        <dbReference type="ARBA" id="ARBA00022824"/>
    </source>
</evidence>
<feature type="transmembrane region" description="Helical" evidence="10">
    <location>
        <begin position="98"/>
        <end position="120"/>
    </location>
</feature>
<dbReference type="UniPathway" id="UPA00378"/>
<evidence type="ECO:0000256" key="10">
    <source>
        <dbReference type="RuleBase" id="RU363110"/>
    </source>
</evidence>